<dbReference type="GeneID" id="5969775"/>
<name>Q0V100_PHANO</name>
<dbReference type="EMBL" id="CH445327">
    <property type="protein sequence ID" value="EAT90526.1"/>
    <property type="molecule type" value="Genomic_DNA"/>
</dbReference>
<dbReference type="Proteomes" id="UP000001055">
    <property type="component" value="Unassembled WGS sequence"/>
</dbReference>
<dbReference type="RefSeq" id="XP_001792925.1">
    <property type="nucleotide sequence ID" value="XM_001792873.1"/>
</dbReference>
<sequence length="52" mass="5598">MGSKSRNARMHWSYSRSWVHLLSPNALGTAKEAVNQAGDLLATKSVKGSNAL</sequence>
<dbReference type="AlphaFoldDB" id="Q0V100"/>
<gene>
    <name evidence="1" type="ORF">SNOG_02314</name>
</gene>
<dbReference type="InParanoid" id="Q0V100"/>
<accession>Q0V100</accession>
<proteinExistence type="predicted"/>
<organism evidence="1 2">
    <name type="scientific">Phaeosphaeria nodorum (strain SN15 / ATCC MYA-4574 / FGSC 10173)</name>
    <name type="common">Glume blotch fungus</name>
    <name type="synonym">Parastagonospora nodorum</name>
    <dbReference type="NCBI Taxonomy" id="321614"/>
    <lineage>
        <taxon>Eukaryota</taxon>
        <taxon>Fungi</taxon>
        <taxon>Dikarya</taxon>
        <taxon>Ascomycota</taxon>
        <taxon>Pezizomycotina</taxon>
        <taxon>Dothideomycetes</taxon>
        <taxon>Pleosporomycetidae</taxon>
        <taxon>Pleosporales</taxon>
        <taxon>Pleosporineae</taxon>
        <taxon>Phaeosphaeriaceae</taxon>
        <taxon>Parastagonospora</taxon>
    </lineage>
</organism>
<dbReference type="KEGG" id="pno:SNOG_02314"/>
<evidence type="ECO:0000313" key="2">
    <source>
        <dbReference type="Proteomes" id="UP000001055"/>
    </source>
</evidence>
<evidence type="ECO:0000313" key="1">
    <source>
        <dbReference type="EMBL" id="EAT90526.1"/>
    </source>
</evidence>
<protein>
    <submittedName>
        <fullName evidence="1">Uncharacterized protein</fullName>
    </submittedName>
</protein>
<dbReference type="HOGENOM" id="CLU_3087993_0_0_1"/>
<reference evidence="2" key="1">
    <citation type="journal article" date="2007" name="Plant Cell">
        <title>Dothideomycete-plant interactions illuminated by genome sequencing and EST analysis of the wheat pathogen Stagonospora nodorum.</title>
        <authorList>
            <person name="Hane J.K."/>
            <person name="Lowe R.G."/>
            <person name="Solomon P.S."/>
            <person name="Tan K.C."/>
            <person name="Schoch C.L."/>
            <person name="Spatafora J.W."/>
            <person name="Crous P.W."/>
            <person name="Kodira C."/>
            <person name="Birren B.W."/>
            <person name="Galagan J.E."/>
            <person name="Torriani S.F."/>
            <person name="McDonald B.A."/>
            <person name="Oliver R.P."/>
        </authorList>
    </citation>
    <scope>NUCLEOTIDE SEQUENCE [LARGE SCALE GENOMIC DNA]</scope>
    <source>
        <strain evidence="2">SN15 / ATCC MYA-4574 / FGSC 10173</strain>
    </source>
</reference>